<name>A0A1B6LIC5_9HEMI</name>
<dbReference type="AlphaFoldDB" id="A0A1B6LIC5"/>
<reference evidence="2" key="1">
    <citation type="submission" date="2015-11" db="EMBL/GenBank/DDBJ databases">
        <title>De novo transcriptome assembly of four potential Pierce s Disease insect vectors from Arizona vineyards.</title>
        <authorList>
            <person name="Tassone E.E."/>
        </authorList>
    </citation>
    <scope>NUCLEOTIDE SEQUENCE</scope>
</reference>
<gene>
    <name evidence="2" type="ORF">g.828</name>
</gene>
<sequence length="145" mass="16735">IINNKMDALEDVQKKVSVLENLVVKVNEMEKSLIFQSQQYDDMVEKVTNLKEENKNICQELEIIFRDKGQLRRELTSLTTRFNSLEQYEREANIEIHGVVQVRQETMLSIFQTLSKIIGVGFNYTDVHEAHQVPVQVQVTAAGLI</sequence>
<feature type="coiled-coil region" evidence="1">
    <location>
        <begin position="2"/>
        <end position="60"/>
    </location>
</feature>
<organism evidence="2">
    <name type="scientific">Graphocephala atropunctata</name>
    <dbReference type="NCBI Taxonomy" id="36148"/>
    <lineage>
        <taxon>Eukaryota</taxon>
        <taxon>Metazoa</taxon>
        <taxon>Ecdysozoa</taxon>
        <taxon>Arthropoda</taxon>
        <taxon>Hexapoda</taxon>
        <taxon>Insecta</taxon>
        <taxon>Pterygota</taxon>
        <taxon>Neoptera</taxon>
        <taxon>Paraneoptera</taxon>
        <taxon>Hemiptera</taxon>
        <taxon>Auchenorrhyncha</taxon>
        <taxon>Membracoidea</taxon>
        <taxon>Cicadellidae</taxon>
        <taxon>Cicadellinae</taxon>
        <taxon>Cicadellini</taxon>
        <taxon>Graphocephala</taxon>
    </lineage>
</organism>
<dbReference type="EMBL" id="GEBQ01016534">
    <property type="protein sequence ID" value="JAT23443.1"/>
    <property type="molecule type" value="Transcribed_RNA"/>
</dbReference>
<accession>A0A1B6LIC5</accession>
<feature type="non-terminal residue" evidence="2">
    <location>
        <position position="1"/>
    </location>
</feature>
<evidence type="ECO:0000256" key="1">
    <source>
        <dbReference type="SAM" id="Coils"/>
    </source>
</evidence>
<proteinExistence type="predicted"/>
<keyword evidence="1" id="KW-0175">Coiled coil</keyword>
<protein>
    <submittedName>
        <fullName evidence="2">Uncharacterized protein</fullName>
    </submittedName>
</protein>
<evidence type="ECO:0000313" key="2">
    <source>
        <dbReference type="EMBL" id="JAT23443.1"/>
    </source>
</evidence>